<dbReference type="EMBL" id="BPLR01017612">
    <property type="protein sequence ID" value="GIY93015.1"/>
    <property type="molecule type" value="Genomic_DNA"/>
</dbReference>
<accession>A0AAV4XGE7</accession>
<evidence type="ECO:0000313" key="2">
    <source>
        <dbReference type="Proteomes" id="UP001054945"/>
    </source>
</evidence>
<dbReference type="AlphaFoldDB" id="A0AAV4XGE7"/>
<organism evidence="1 2">
    <name type="scientific">Caerostris extrusa</name>
    <name type="common">Bark spider</name>
    <name type="synonym">Caerostris bankana</name>
    <dbReference type="NCBI Taxonomy" id="172846"/>
    <lineage>
        <taxon>Eukaryota</taxon>
        <taxon>Metazoa</taxon>
        <taxon>Ecdysozoa</taxon>
        <taxon>Arthropoda</taxon>
        <taxon>Chelicerata</taxon>
        <taxon>Arachnida</taxon>
        <taxon>Araneae</taxon>
        <taxon>Araneomorphae</taxon>
        <taxon>Entelegynae</taxon>
        <taxon>Araneoidea</taxon>
        <taxon>Araneidae</taxon>
        <taxon>Caerostris</taxon>
    </lineage>
</organism>
<reference evidence="1 2" key="1">
    <citation type="submission" date="2021-06" db="EMBL/GenBank/DDBJ databases">
        <title>Caerostris extrusa draft genome.</title>
        <authorList>
            <person name="Kono N."/>
            <person name="Arakawa K."/>
        </authorList>
    </citation>
    <scope>NUCLEOTIDE SEQUENCE [LARGE SCALE GENOMIC DNA]</scope>
</reference>
<comment type="caution">
    <text evidence="1">The sequence shown here is derived from an EMBL/GenBank/DDBJ whole genome shotgun (WGS) entry which is preliminary data.</text>
</comment>
<dbReference type="Proteomes" id="UP001054945">
    <property type="component" value="Unassembled WGS sequence"/>
</dbReference>
<protein>
    <submittedName>
        <fullName evidence="1">Uncharacterized protein</fullName>
    </submittedName>
</protein>
<gene>
    <name evidence="1" type="ORF">CEXT_232861</name>
</gene>
<evidence type="ECO:0000313" key="1">
    <source>
        <dbReference type="EMBL" id="GIY93015.1"/>
    </source>
</evidence>
<sequence>MNPSTVGKPVRDLDSFSNALRCSENRLWTSLIEPNTRCLPLPLLFAKESSFRQKGDNSCNGHALGKSSLTQDQFKYGLVGENDLSDLTKRTNVFKGTGKNYE</sequence>
<name>A0AAV4XGE7_CAEEX</name>
<proteinExistence type="predicted"/>
<keyword evidence="2" id="KW-1185">Reference proteome</keyword>